<keyword evidence="3 5" id="KW-1133">Transmembrane helix</keyword>
<dbReference type="SUPFAM" id="SSF54427">
    <property type="entry name" value="NTF2-like"/>
    <property type="match status" value="1"/>
</dbReference>
<dbReference type="Proteomes" id="UP001595420">
    <property type="component" value="Unassembled WGS sequence"/>
</dbReference>
<comment type="subcellular location">
    <subcellularLocation>
        <location evidence="1">Membrane</location>
        <topology evidence="1">Single-pass membrane protein</topology>
    </subcellularLocation>
</comment>
<name>A0ABV7C1Y8_9PROT</name>
<feature type="domain" description="Bacterial virulence protein VirB8" evidence="6">
    <location>
        <begin position="36"/>
        <end position="243"/>
    </location>
</feature>
<organism evidence="7 8">
    <name type="scientific">Falsiroseomonas tokyonensis</name>
    <dbReference type="NCBI Taxonomy" id="430521"/>
    <lineage>
        <taxon>Bacteria</taxon>
        <taxon>Pseudomonadati</taxon>
        <taxon>Pseudomonadota</taxon>
        <taxon>Alphaproteobacteria</taxon>
        <taxon>Acetobacterales</taxon>
        <taxon>Roseomonadaceae</taxon>
        <taxon>Falsiroseomonas</taxon>
    </lineage>
</organism>
<reference evidence="8" key="1">
    <citation type="journal article" date="2019" name="Int. J. Syst. Evol. Microbiol.">
        <title>The Global Catalogue of Microorganisms (GCM) 10K type strain sequencing project: providing services to taxonomists for standard genome sequencing and annotation.</title>
        <authorList>
            <consortium name="The Broad Institute Genomics Platform"/>
            <consortium name="The Broad Institute Genome Sequencing Center for Infectious Disease"/>
            <person name="Wu L."/>
            <person name="Ma J."/>
        </authorList>
    </citation>
    <scope>NUCLEOTIDE SEQUENCE [LARGE SCALE GENOMIC DNA]</scope>
    <source>
        <strain evidence="8">CGMCC 1.16855</strain>
    </source>
</reference>
<evidence type="ECO:0000313" key="7">
    <source>
        <dbReference type="EMBL" id="MFC3003830.1"/>
    </source>
</evidence>
<dbReference type="InterPro" id="IPR032710">
    <property type="entry name" value="NTF2-like_dom_sf"/>
</dbReference>
<keyword evidence="4 5" id="KW-0472">Membrane</keyword>
<keyword evidence="8" id="KW-1185">Reference proteome</keyword>
<evidence type="ECO:0000256" key="2">
    <source>
        <dbReference type="ARBA" id="ARBA00022692"/>
    </source>
</evidence>
<evidence type="ECO:0000256" key="3">
    <source>
        <dbReference type="ARBA" id="ARBA00022989"/>
    </source>
</evidence>
<dbReference type="InterPro" id="IPR026264">
    <property type="entry name" value="VirB8/PtlE"/>
</dbReference>
<dbReference type="PIRSF" id="PIRSF003299">
    <property type="entry name" value="VirB8_PtlE"/>
    <property type="match status" value="1"/>
</dbReference>
<accession>A0ABV7C1Y8</accession>
<feature type="transmembrane region" description="Helical" evidence="5">
    <location>
        <begin position="52"/>
        <end position="74"/>
    </location>
</feature>
<gene>
    <name evidence="7" type="ORF">ACFOD3_28305</name>
</gene>
<evidence type="ECO:0000259" key="6">
    <source>
        <dbReference type="Pfam" id="PF04335"/>
    </source>
</evidence>
<comment type="caution">
    <text evidence="7">The sequence shown here is derived from an EMBL/GenBank/DDBJ whole genome shotgun (WGS) entry which is preliminary data.</text>
</comment>
<sequence length="245" mass="26847">MNAIQSPGAALAEAAFTARPVPADPELLAAYFAQVQSFEAERLRDERRSRRLAWTVAAVASGVAFAACLAVAGLTPLKTVVPLVFRVDAATGIVDAVHDLQGGPQTQTEAVARYFVARYVRAREGYAFTEAEYQFRTISLLSTATEQARYATWFRGSNPESPQVTLGRVGTARVTIRSISFIGPKLAQVRWTREVRRGEGRTVDTSHWVSTLGFDWSQAAIGNQDRLENPLGFLVTDYRVDPEAP</sequence>
<keyword evidence="2 5" id="KW-0812">Transmembrane</keyword>
<dbReference type="Gene3D" id="3.10.450.230">
    <property type="entry name" value="VirB8 protein"/>
    <property type="match status" value="1"/>
</dbReference>
<evidence type="ECO:0000256" key="1">
    <source>
        <dbReference type="ARBA" id="ARBA00004167"/>
    </source>
</evidence>
<evidence type="ECO:0000256" key="5">
    <source>
        <dbReference type="SAM" id="Phobius"/>
    </source>
</evidence>
<dbReference type="InterPro" id="IPR007430">
    <property type="entry name" value="VirB8"/>
</dbReference>
<protein>
    <submittedName>
        <fullName evidence="7">VirB8 family protein</fullName>
    </submittedName>
</protein>
<dbReference type="EMBL" id="JBHRSB010000016">
    <property type="protein sequence ID" value="MFC3003830.1"/>
    <property type="molecule type" value="Genomic_DNA"/>
</dbReference>
<dbReference type="CDD" id="cd16424">
    <property type="entry name" value="VirB8"/>
    <property type="match status" value="1"/>
</dbReference>
<proteinExistence type="predicted"/>
<evidence type="ECO:0000256" key="4">
    <source>
        <dbReference type="ARBA" id="ARBA00023136"/>
    </source>
</evidence>
<dbReference type="Pfam" id="PF04335">
    <property type="entry name" value="VirB8"/>
    <property type="match status" value="1"/>
</dbReference>
<evidence type="ECO:0000313" key="8">
    <source>
        <dbReference type="Proteomes" id="UP001595420"/>
    </source>
</evidence>